<protein>
    <submittedName>
        <fullName evidence="1">Uncharacterized protein</fullName>
    </submittedName>
</protein>
<proteinExistence type="predicted"/>
<organism evidence="1">
    <name type="scientific">uncultured Caudovirales phage</name>
    <dbReference type="NCBI Taxonomy" id="2100421"/>
    <lineage>
        <taxon>Viruses</taxon>
        <taxon>Duplodnaviria</taxon>
        <taxon>Heunggongvirae</taxon>
        <taxon>Uroviricota</taxon>
        <taxon>Caudoviricetes</taxon>
        <taxon>Peduoviridae</taxon>
        <taxon>Maltschvirus</taxon>
        <taxon>Maltschvirus maltsch</taxon>
    </lineage>
</organism>
<accession>A0A2H4IYJ6</accession>
<sequence length="90" mass="10717">MGIWDKLHNFATTCNELSSKLEEKTAKLAENAKNYAEEERVKDFYKIKDQLIEINKKQKEVGIEETTIFDFFKDRPEYADLLELERNKQN</sequence>
<name>A0A2H4IYJ6_9CAUD</name>
<reference evidence="1" key="1">
    <citation type="submission" date="2017-06" db="EMBL/GenBank/DDBJ databases">
        <title>Novel phages from South African skin metaviromes.</title>
        <authorList>
            <person name="van Zyl L.J."/>
            <person name="Abrahams Y."/>
            <person name="Stander E.A."/>
            <person name="Kirby B.M."/>
            <person name="Clavaud C."/>
            <person name="Farcet C."/>
            <person name="Breton L."/>
            <person name="Trindade M.I."/>
        </authorList>
    </citation>
    <scope>NUCLEOTIDE SEQUENCE</scope>
</reference>
<dbReference type="EMBL" id="MF417854">
    <property type="protein sequence ID" value="ASN67562.1"/>
    <property type="molecule type" value="Genomic_DNA"/>
</dbReference>
<gene>
    <name evidence="1" type="ORF">2F4_6</name>
</gene>
<evidence type="ECO:0000313" key="1">
    <source>
        <dbReference type="EMBL" id="ASN67562.1"/>
    </source>
</evidence>